<sequence>MPSDISIVLHDSKIVEFSYMNPISHPIYLILNSSEHITFQPREIFLNGSNITDVTITGVAATSETFLEITECTLIGSENPCPFNKSDAYVRVVIVHSKIVYGLVIITGWIYFFAWSISFWPQIMLNFQRKSVQGLNFDYLVLNVIGYFCYMIYNLLMYSNDSIQSLYENAHPRSLIPVLLNDVLFAVHGLFASTLMGLQCFCYERGKQRVSYICISLSTILVLFSFASFAFSFFEVFSWLQFIKNLSYVKMVVTLSKYVPQVILNWRNKSTVGWSIINVLLDFTGGFMDIMQMIFQAINTDDWSGFYGNPVKFGLGLVTIVFDAIFIVQHYGLYRHPESEEKERIKILENNNHELKDRI</sequence>
<evidence type="ECO:0000256" key="6">
    <source>
        <dbReference type="ARBA" id="ARBA00022847"/>
    </source>
</evidence>
<feature type="transmembrane region" description="Helical" evidence="11">
    <location>
        <begin position="140"/>
        <end position="158"/>
    </location>
</feature>
<comment type="subcellular location">
    <subcellularLocation>
        <location evidence="1">Lysosome membrane</location>
        <topology evidence="1">Multi-pass membrane protein</topology>
    </subcellularLocation>
</comment>
<feature type="transmembrane region" description="Helical" evidence="11">
    <location>
        <begin position="276"/>
        <end position="295"/>
    </location>
</feature>
<reference evidence="13" key="1">
    <citation type="submission" date="2022-11" db="UniProtKB">
        <authorList>
            <consortium name="WormBaseParasite"/>
        </authorList>
    </citation>
    <scope>IDENTIFICATION</scope>
</reference>
<evidence type="ECO:0000256" key="7">
    <source>
        <dbReference type="ARBA" id="ARBA00022989"/>
    </source>
</evidence>
<comment type="catalytic activity">
    <reaction evidence="10">
        <text>L-cystine(out) + H(+)(out) = L-cystine(in) + H(+)(in)</text>
        <dbReference type="Rhea" id="RHEA:66172"/>
        <dbReference type="ChEBI" id="CHEBI:15378"/>
        <dbReference type="ChEBI" id="CHEBI:35491"/>
    </reaction>
    <physiologicalReaction direction="left-to-right" evidence="10">
        <dbReference type="Rhea" id="RHEA:66173"/>
    </physiologicalReaction>
</comment>
<evidence type="ECO:0000256" key="8">
    <source>
        <dbReference type="ARBA" id="ARBA00023136"/>
    </source>
</evidence>
<dbReference type="AlphaFoldDB" id="A0A914DT48"/>
<dbReference type="WBParaSite" id="ACRNAN_scaffold3977.g23896.t1">
    <property type="protein sequence ID" value="ACRNAN_scaffold3977.g23896.t1"/>
    <property type="gene ID" value="ACRNAN_scaffold3977.g23896"/>
</dbReference>
<feature type="transmembrane region" description="Helical" evidence="11">
    <location>
        <begin position="246"/>
        <end position="264"/>
    </location>
</feature>
<dbReference type="PANTHER" id="PTHR13131">
    <property type="entry name" value="CYSTINOSIN"/>
    <property type="match status" value="1"/>
</dbReference>
<keyword evidence="4 11" id="KW-0812">Transmembrane</keyword>
<evidence type="ECO:0000256" key="1">
    <source>
        <dbReference type="ARBA" id="ARBA00004155"/>
    </source>
</evidence>
<keyword evidence="8 11" id="KW-0472">Membrane</keyword>
<keyword evidence="12" id="KW-1185">Reference proteome</keyword>
<dbReference type="InterPro" id="IPR006603">
    <property type="entry name" value="PQ-loop_rpt"/>
</dbReference>
<keyword evidence="5" id="KW-0677">Repeat</keyword>
<keyword evidence="9" id="KW-0458">Lysosome</keyword>
<dbReference type="SMART" id="SM00679">
    <property type="entry name" value="CTNS"/>
    <property type="match status" value="2"/>
</dbReference>
<evidence type="ECO:0000256" key="9">
    <source>
        <dbReference type="ARBA" id="ARBA00023228"/>
    </source>
</evidence>
<feature type="transmembrane region" description="Helical" evidence="11">
    <location>
        <begin position="210"/>
        <end position="234"/>
    </location>
</feature>
<evidence type="ECO:0000313" key="12">
    <source>
        <dbReference type="Proteomes" id="UP000887540"/>
    </source>
</evidence>
<evidence type="ECO:0000256" key="10">
    <source>
        <dbReference type="ARBA" id="ARBA00048473"/>
    </source>
</evidence>
<organism evidence="12 13">
    <name type="scientific">Acrobeloides nanus</name>
    <dbReference type="NCBI Taxonomy" id="290746"/>
    <lineage>
        <taxon>Eukaryota</taxon>
        <taxon>Metazoa</taxon>
        <taxon>Ecdysozoa</taxon>
        <taxon>Nematoda</taxon>
        <taxon>Chromadorea</taxon>
        <taxon>Rhabditida</taxon>
        <taxon>Tylenchina</taxon>
        <taxon>Cephalobomorpha</taxon>
        <taxon>Cephaloboidea</taxon>
        <taxon>Cephalobidae</taxon>
        <taxon>Acrobeloides</taxon>
    </lineage>
</organism>
<proteinExistence type="inferred from homology"/>
<evidence type="ECO:0000256" key="3">
    <source>
        <dbReference type="ARBA" id="ARBA00022448"/>
    </source>
</evidence>
<dbReference type="GO" id="GO:0015293">
    <property type="term" value="F:symporter activity"/>
    <property type="evidence" value="ECO:0007669"/>
    <property type="project" value="UniProtKB-KW"/>
</dbReference>
<dbReference type="Pfam" id="PF04193">
    <property type="entry name" value="PQ-loop"/>
    <property type="match status" value="2"/>
</dbReference>
<dbReference type="Proteomes" id="UP000887540">
    <property type="component" value="Unplaced"/>
</dbReference>
<accession>A0A914DT48</accession>
<dbReference type="PANTHER" id="PTHR13131:SF5">
    <property type="entry name" value="CYSTINOSIN"/>
    <property type="match status" value="1"/>
</dbReference>
<dbReference type="GO" id="GO:0015184">
    <property type="term" value="F:L-cystine transmembrane transporter activity"/>
    <property type="evidence" value="ECO:0007669"/>
    <property type="project" value="TreeGrafter"/>
</dbReference>
<evidence type="ECO:0000256" key="2">
    <source>
        <dbReference type="ARBA" id="ARBA00006855"/>
    </source>
</evidence>
<dbReference type="NCBIfam" id="TIGR00951">
    <property type="entry name" value="2A43"/>
    <property type="match status" value="1"/>
</dbReference>
<feature type="transmembrane region" description="Helical" evidence="11">
    <location>
        <begin position="99"/>
        <end position="120"/>
    </location>
</feature>
<evidence type="ECO:0000313" key="13">
    <source>
        <dbReference type="WBParaSite" id="ACRNAN_scaffold3977.g23896.t1"/>
    </source>
</evidence>
<keyword evidence="3" id="KW-0813">Transport</keyword>
<protein>
    <submittedName>
        <fullName evidence="13">Cystinosin</fullName>
    </submittedName>
</protein>
<feature type="transmembrane region" description="Helical" evidence="11">
    <location>
        <begin position="315"/>
        <end position="334"/>
    </location>
</feature>
<evidence type="ECO:0000256" key="5">
    <source>
        <dbReference type="ARBA" id="ARBA00022737"/>
    </source>
</evidence>
<evidence type="ECO:0000256" key="11">
    <source>
        <dbReference type="SAM" id="Phobius"/>
    </source>
</evidence>
<comment type="similarity">
    <text evidence="2">Belongs to the cystinosin family.</text>
</comment>
<dbReference type="FunFam" id="1.20.1280.290:FF:000016">
    <property type="entry name" value="Cystinosin homolog"/>
    <property type="match status" value="1"/>
</dbReference>
<keyword evidence="6" id="KW-0769">Symport</keyword>
<evidence type="ECO:0000256" key="4">
    <source>
        <dbReference type="ARBA" id="ARBA00022692"/>
    </source>
</evidence>
<dbReference type="GO" id="GO:0005765">
    <property type="term" value="C:lysosomal membrane"/>
    <property type="evidence" value="ECO:0007669"/>
    <property type="project" value="UniProtKB-SubCell"/>
</dbReference>
<feature type="transmembrane region" description="Helical" evidence="11">
    <location>
        <begin position="178"/>
        <end position="198"/>
    </location>
</feature>
<name>A0A914DT48_9BILA</name>
<dbReference type="InterPro" id="IPR005282">
    <property type="entry name" value="LC_transporter"/>
</dbReference>
<keyword evidence="7 11" id="KW-1133">Transmembrane helix</keyword>
<dbReference type="Gene3D" id="1.20.1280.290">
    <property type="match status" value="2"/>
</dbReference>